<dbReference type="Proteomes" id="UP001145742">
    <property type="component" value="Unassembled WGS sequence"/>
</dbReference>
<dbReference type="PANTHER" id="PTHR33332">
    <property type="entry name" value="REVERSE TRANSCRIPTASE DOMAIN-CONTAINING PROTEIN"/>
    <property type="match status" value="1"/>
</dbReference>
<protein>
    <submittedName>
        <fullName evidence="1">Uncharacterized protein</fullName>
    </submittedName>
</protein>
<comment type="caution">
    <text evidence="1">The sequence shown here is derived from an EMBL/GenBank/DDBJ whole genome shotgun (WGS) entry which is preliminary data.</text>
</comment>
<evidence type="ECO:0000313" key="2">
    <source>
        <dbReference type="Proteomes" id="UP001145742"/>
    </source>
</evidence>
<accession>A0ABQ9DM78</accession>
<reference evidence="1" key="1">
    <citation type="submission" date="2019-10" db="EMBL/GenBank/DDBJ databases">
        <authorList>
            <person name="Soares A.E.R."/>
            <person name="Aleixo A."/>
            <person name="Schneider P."/>
            <person name="Miyaki C.Y."/>
            <person name="Schneider M.P."/>
            <person name="Mello C."/>
            <person name="Vasconcelos A.T.R."/>
        </authorList>
    </citation>
    <scope>NUCLEOTIDE SEQUENCE</scope>
    <source>
        <tissue evidence="1">Muscle</tissue>
    </source>
</reference>
<keyword evidence="2" id="KW-1185">Reference proteome</keyword>
<sequence>MTRGITRMTNIETQRSFGILACIRNRVPDRNKEEILLLYSALVRPHLKCCVHFWAPQFRKDVEVLKQVQRRATRLVKELEHKSYEMRLRELGLFSLEERRLRGDLITLYNYLKGDCSQSLEVFKMTLDVALSAMVY</sequence>
<gene>
    <name evidence="1" type="ORF">WISP_24308</name>
</gene>
<dbReference type="EMBL" id="WHWB01032541">
    <property type="protein sequence ID" value="KAJ7425240.1"/>
    <property type="molecule type" value="Genomic_DNA"/>
</dbReference>
<proteinExistence type="predicted"/>
<organism evidence="1 2">
    <name type="scientific">Willisornis vidua</name>
    <name type="common">Xingu scale-backed antbird</name>
    <dbReference type="NCBI Taxonomy" id="1566151"/>
    <lineage>
        <taxon>Eukaryota</taxon>
        <taxon>Metazoa</taxon>
        <taxon>Chordata</taxon>
        <taxon>Craniata</taxon>
        <taxon>Vertebrata</taxon>
        <taxon>Euteleostomi</taxon>
        <taxon>Archelosauria</taxon>
        <taxon>Archosauria</taxon>
        <taxon>Dinosauria</taxon>
        <taxon>Saurischia</taxon>
        <taxon>Theropoda</taxon>
        <taxon>Coelurosauria</taxon>
        <taxon>Aves</taxon>
        <taxon>Neognathae</taxon>
        <taxon>Neoaves</taxon>
        <taxon>Telluraves</taxon>
        <taxon>Australaves</taxon>
        <taxon>Passeriformes</taxon>
        <taxon>Thamnophilidae</taxon>
        <taxon>Willisornis</taxon>
    </lineage>
</organism>
<evidence type="ECO:0000313" key="1">
    <source>
        <dbReference type="EMBL" id="KAJ7425240.1"/>
    </source>
</evidence>
<name>A0ABQ9DM78_9PASS</name>